<proteinExistence type="inferred from homology"/>
<dbReference type="InterPro" id="IPR049704">
    <property type="entry name" value="Aminotrans_3_PPA_site"/>
</dbReference>
<dbReference type="PANTHER" id="PTHR45688:SF13">
    <property type="entry name" value="ALANINE--GLYOXYLATE AMINOTRANSFERASE 2-LIKE"/>
    <property type="match status" value="1"/>
</dbReference>
<evidence type="ECO:0000313" key="7">
    <source>
        <dbReference type="Proteomes" id="UP000597886"/>
    </source>
</evidence>
<dbReference type="InterPro" id="IPR005814">
    <property type="entry name" value="Aminotrans_3"/>
</dbReference>
<dbReference type="Gene3D" id="2.70.70.10">
    <property type="entry name" value="Glucose Permease (Domain IIA)"/>
    <property type="match status" value="1"/>
</dbReference>
<accession>A0AA90YS64</accession>
<keyword evidence="6" id="KW-0808">Transferase</keyword>
<comment type="caution">
    <text evidence="6">The sequence shown here is derived from an EMBL/GenBank/DDBJ whole genome shotgun (WGS) entry which is preliminary data.</text>
</comment>
<dbReference type="Pfam" id="PF01636">
    <property type="entry name" value="APH"/>
    <property type="match status" value="1"/>
</dbReference>
<dbReference type="InterPro" id="IPR011009">
    <property type="entry name" value="Kinase-like_dom_sf"/>
</dbReference>
<dbReference type="InterPro" id="IPR015422">
    <property type="entry name" value="PyrdxlP-dep_Trfase_small"/>
</dbReference>
<dbReference type="GO" id="GO:0008483">
    <property type="term" value="F:transaminase activity"/>
    <property type="evidence" value="ECO:0007669"/>
    <property type="project" value="UniProtKB-KW"/>
</dbReference>
<sequence length="1021" mass="112026">MDDLSAFWTAALRQLWGLDARLTRLNGEYDLNFLVHATNGQDYVLKAMRAGCDADLVDLQIKALAHIASEAPGLPFPKVFPDLTGAMLPEIADSEGQRRLVWLLECLPGQCYAKAAPKSEELILKLGRVLGATDRALEGFEHEGLHRAGFKWDLMQAGWIADKLNAISDPTRRALLTEICEGFAAIAEVLADLPKQAIHNDANDYNILVEGELSERRRISGLIDLGDMCAAPRICDLAIAGAYVVLDHPKPERALAALVKGYHAANRLRADEVDLIWPLLRMRLAVSVVNSTLMAAENPDDPYVTISQAPAWRFLENTSVNGGLMSARLRAACGLPVVDGAERIHTYLQEHRGHFADMFGQDLGDVPMGSLSVENCVWPQDPFHMPLAEAARVGEEYGQDLWLGYYNEPRLIYAEPGFRKGPWKASDRRTVHLAVDVFAPAGTVLHAPISGRVEVVENRDQHLDYGGVIILHHETPEGDPFYTLYGHLDSECCDRLKPGDPVAQGAAFARLGDADQNGGWAPHVHFQLALTTDGMEADWPGVGDPDELELWHAVCPNPAALLNLPDDKVFYHPTDKADILHKRRAHFGGNLSLTYDDPVMLVRGWKHHLFDEWGRPYLDAYNNVPHVGHAHPRIQAVAADQLKRMNSNTRYLHPAQVEFADKILSKMPDHLQVCFFVNSGTEANELALRLARAHTGEKGIVTPDHGYHGNTNAAVAISAYKFNKPGGIGKADWVELVEVADDYRGSFRRDDADRAQKFADLVDPAIAALRDRGQGVAGFIAETFPSVGGQIIPPKGYLPAVYEKIRAAGGVCIADEVQTGLGRLGEYYFGFEHQGAVPDIVVMGKPIGNGHPLGVLVTTTEIADSFNNGIEFFSTFGGSTLSCRIGKEVLDIVDDEGLQDNARRMGDRLMAGLRQIETDFGCVGDVRGMGLFLGVELINPDGSEGTEICSYVKNRMRDHRILIGSEGPKDNILKIRPPLTIEGEDVDMILWALRDVLSEVGDFTPALVCDHDHHHAGCGCC</sequence>
<dbReference type="PANTHER" id="PTHR45688">
    <property type="match status" value="1"/>
</dbReference>
<dbReference type="SUPFAM" id="SSF53383">
    <property type="entry name" value="PLP-dependent transferases"/>
    <property type="match status" value="1"/>
</dbReference>
<dbReference type="InterPro" id="IPR015424">
    <property type="entry name" value="PyrdxlP-dep_Trfase"/>
</dbReference>
<dbReference type="AlphaFoldDB" id="A0AA90YS64"/>
<evidence type="ECO:0000313" key="6">
    <source>
        <dbReference type="EMBL" id="NOE17993.1"/>
    </source>
</evidence>
<dbReference type="InterPro" id="IPR002575">
    <property type="entry name" value="Aminoglycoside_PTrfase"/>
</dbReference>
<dbReference type="PROSITE" id="PS00600">
    <property type="entry name" value="AA_TRANSFER_CLASS_3"/>
    <property type="match status" value="1"/>
</dbReference>
<gene>
    <name evidence="6" type="ORF">GS634_07625</name>
</gene>
<dbReference type="Gene3D" id="3.90.1150.10">
    <property type="entry name" value="Aspartate Aminotransferase, domain 1"/>
    <property type="match status" value="1"/>
</dbReference>
<dbReference type="CDD" id="cd00610">
    <property type="entry name" value="OAT_like"/>
    <property type="match status" value="1"/>
</dbReference>
<dbReference type="CDD" id="cd12797">
    <property type="entry name" value="M23_peptidase"/>
    <property type="match status" value="1"/>
</dbReference>
<dbReference type="Pfam" id="PF01551">
    <property type="entry name" value="Peptidase_M23"/>
    <property type="match status" value="1"/>
</dbReference>
<dbReference type="Gene3D" id="3.40.640.10">
    <property type="entry name" value="Type I PLP-dependent aspartate aminotransferase-like (Major domain)"/>
    <property type="match status" value="1"/>
</dbReference>
<evidence type="ECO:0000256" key="2">
    <source>
        <dbReference type="ARBA" id="ARBA00008954"/>
    </source>
</evidence>
<protein>
    <submittedName>
        <fullName evidence="6">Aminotransferase class III-fold pyridoxal phosphate-dependent enzyme</fullName>
    </submittedName>
</protein>
<keyword evidence="6" id="KW-0032">Aminotransferase</keyword>
<dbReference type="GO" id="GO:0030170">
    <property type="term" value="F:pyridoxal phosphate binding"/>
    <property type="evidence" value="ECO:0007669"/>
    <property type="project" value="InterPro"/>
</dbReference>
<dbReference type="Pfam" id="PF00202">
    <property type="entry name" value="Aminotran_3"/>
    <property type="match status" value="1"/>
</dbReference>
<comment type="cofactor">
    <cofactor evidence="1">
        <name>pyridoxal 5'-phosphate</name>
        <dbReference type="ChEBI" id="CHEBI:597326"/>
    </cofactor>
</comment>
<comment type="similarity">
    <text evidence="2">Belongs to the class-III pyridoxal-phosphate-dependent aminotransferase family.</text>
</comment>
<organism evidence="6 7">
    <name type="scientific">Ruegeria atlantica</name>
    <dbReference type="NCBI Taxonomy" id="81569"/>
    <lineage>
        <taxon>Bacteria</taxon>
        <taxon>Pseudomonadati</taxon>
        <taxon>Pseudomonadota</taxon>
        <taxon>Alphaproteobacteria</taxon>
        <taxon>Rhodobacterales</taxon>
        <taxon>Roseobacteraceae</taxon>
        <taxon>Ruegeria</taxon>
    </lineage>
</organism>
<dbReference type="SUPFAM" id="SSF56112">
    <property type="entry name" value="Protein kinase-like (PK-like)"/>
    <property type="match status" value="1"/>
</dbReference>
<dbReference type="Gene3D" id="3.90.1200.10">
    <property type="match status" value="1"/>
</dbReference>
<dbReference type="NCBIfam" id="NF004799">
    <property type="entry name" value="PRK06148.1"/>
    <property type="match status" value="1"/>
</dbReference>
<dbReference type="InterPro" id="IPR011055">
    <property type="entry name" value="Dup_hybrid_motif"/>
</dbReference>
<name>A0AA90YS64_9RHOB</name>
<reference evidence="6" key="1">
    <citation type="submission" date="2019-12" db="EMBL/GenBank/DDBJ databases">
        <title>Ruegeria JWLKs population differentiation of coral mucus and skeleton niches.</title>
        <authorList>
            <person name="Luo D."/>
        </authorList>
    </citation>
    <scope>NUCLEOTIDE SEQUENCE</scope>
    <source>
        <strain evidence="6">HKCCD6181</strain>
    </source>
</reference>
<dbReference type="EMBL" id="WVRA01000002">
    <property type="protein sequence ID" value="NOE17993.1"/>
    <property type="molecule type" value="Genomic_DNA"/>
</dbReference>
<evidence type="ECO:0000256" key="3">
    <source>
        <dbReference type="ARBA" id="ARBA00022898"/>
    </source>
</evidence>
<evidence type="ECO:0000256" key="1">
    <source>
        <dbReference type="ARBA" id="ARBA00001933"/>
    </source>
</evidence>
<evidence type="ECO:0000259" key="4">
    <source>
        <dbReference type="Pfam" id="PF01551"/>
    </source>
</evidence>
<evidence type="ECO:0000259" key="5">
    <source>
        <dbReference type="Pfam" id="PF01636"/>
    </source>
</evidence>
<feature type="domain" description="M23ase beta-sheet core" evidence="4">
    <location>
        <begin position="431"/>
        <end position="529"/>
    </location>
</feature>
<dbReference type="Proteomes" id="UP000597886">
    <property type="component" value="Unassembled WGS sequence"/>
</dbReference>
<dbReference type="RefSeq" id="WP_171329333.1">
    <property type="nucleotide sequence ID" value="NZ_WVRA01000002.1"/>
</dbReference>
<dbReference type="SUPFAM" id="SSF51261">
    <property type="entry name" value="Duplicated hybrid motif"/>
    <property type="match status" value="1"/>
</dbReference>
<keyword evidence="3" id="KW-0663">Pyridoxal phosphate</keyword>
<dbReference type="InterPro" id="IPR016047">
    <property type="entry name" value="M23ase_b-sheet_dom"/>
</dbReference>
<dbReference type="InterPro" id="IPR015421">
    <property type="entry name" value="PyrdxlP-dep_Trfase_major"/>
</dbReference>
<feature type="domain" description="Aminoglycoside phosphotransferase" evidence="5">
    <location>
        <begin position="23"/>
        <end position="270"/>
    </location>
</feature>